<keyword evidence="3 7" id="KW-0812">Transmembrane</keyword>
<gene>
    <name evidence="9" type="ORF">GCM10011571_06840</name>
</gene>
<evidence type="ECO:0000256" key="2">
    <source>
        <dbReference type="ARBA" id="ARBA00022475"/>
    </source>
</evidence>
<feature type="compositionally biased region" description="Basic and acidic residues" evidence="6">
    <location>
        <begin position="389"/>
        <end position="400"/>
    </location>
</feature>
<evidence type="ECO:0000313" key="10">
    <source>
        <dbReference type="Proteomes" id="UP000625210"/>
    </source>
</evidence>
<proteinExistence type="predicted"/>
<organism evidence="9 10">
    <name type="scientific">Marinithermofilum abyssi</name>
    <dbReference type="NCBI Taxonomy" id="1571185"/>
    <lineage>
        <taxon>Bacteria</taxon>
        <taxon>Bacillati</taxon>
        <taxon>Bacillota</taxon>
        <taxon>Bacilli</taxon>
        <taxon>Bacillales</taxon>
        <taxon>Thermoactinomycetaceae</taxon>
        <taxon>Marinithermofilum</taxon>
    </lineage>
</organism>
<reference evidence="9" key="2">
    <citation type="submission" date="2020-09" db="EMBL/GenBank/DDBJ databases">
        <authorList>
            <person name="Sun Q."/>
            <person name="Zhou Y."/>
        </authorList>
    </citation>
    <scope>NUCLEOTIDE SEQUENCE</scope>
    <source>
        <strain evidence="9">CGMCC 1.15179</strain>
    </source>
</reference>
<keyword evidence="4 7" id="KW-1133">Transmembrane helix</keyword>
<comment type="caution">
    <text evidence="9">The sequence shown here is derived from an EMBL/GenBank/DDBJ whole genome shotgun (WGS) entry which is preliminary data.</text>
</comment>
<dbReference type="RefSeq" id="WP_188646505.1">
    <property type="nucleotide sequence ID" value="NZ_BMHQ01000002.1"/>
</dbReference>
<reference evidence="9" key="1">
    <citation type="journal article" date="2014" name="Int. J. Syst. Evol. Microbiol.">
        <title>Complete genome sequence of Corynebacterium casei LMG S-19264T (=DSM 44701T), isolated from a smear-ripened cheese.</title>
        <authorList>
            <consortium name="US DOE Joint Genome Institute (JGI-PGF)"/>
            <person name="Walter F."/>
            <person name="Albersmeier A."/>
            <person name="Kalinowski J."/>
            <person name="Ruckert C."/>
        </authorList>
    </citation>
    <scope>NUCLEOTIDE SEQUENCE</scope>
    <source>
        <strain evidence="9">CGMCC 1.15179</strain>
    </source>
</reference>
<evidence type="ECO:0000256" key="4">
    <source>
        <dbReference type="ARBA" id="ARBA00022989"/>
    </source>
</evidence>
<evidence type="ECO:0000259" key="8">
    <source>
        <dbReference type="PROSITE" id="PS51849"/>
    </source>
</evidence>
<evidence type="ECO:0000313" key="9">
    <source>
        <dbReference type="EMBL" id="GGE08230.1"/>
    </source>
</evidence>
<keyword evidence="2" id="KW-1003">Cell membrane</keyword>
<dbReference type="PROSITE" id="PS51849">
    <property type="entry name" value="RSGI_N"/>
    <property type="match status" value="1"/>
</dbReference>
<dbReference type="Pfam" id="PF23750">
    <property type="entry name" value="RsgI_M"/>
    <property type="match status" value="1"/>
</dbReference>
<feature type="transmembrane region" description="Helical" evidence="7">
    <location>
        <begin position="56"/>
        <end position="77"/>
    </location>
</feature>
<evidence type="ECO:0000256" key="3">
    <source>
        <dbReference type="ARBA" id="ARBA00022692"/>
    </source>
</evidence>
<dbReference type="Pfam" id="PF12791">
    <property type="entry name" value="RsgI_N"/>
    <property type="match status" value="1"/>
</dbReference>
<feature type="compositionally biased region" description="Basic and acidic residues" evidence="6">
    <location>
        <begin position="261"/>
        <end position="283"/>
    </location>
</feature>
<dbReference type="AlphaFoldDB" id="A0A8J2VFE5"/>
<dbReference type="EMBL" id="BMHQ01000002">
    <property type="protein sequence ID" value="GGE08230.1"/>
    <property type="molecule type" value="Genomic_DNA"/>
</dbReference>
<dbReference type="GO" id="GO:0005886">
    <property type="term" value="C:plasma membrane"/>
    <property type="evidence" value="ECO:0007669"/>
    <property type="project" value="UniProtKB-SubCell"/>
</dbReference>
<evidence type="ECO:0000256" key="7">
    <source>
        <dbReference type="SAM" id="Phobius"/>
    </source>
</evidence>
<evidence type="ECO:0000256" key="5">
    <source>
        <dbReference type="ARBA" id="ARBA00023136"/>
    </source>
</evidence>
<keyword evidence="10" id="KW-1185">Reference proteome</keyword>
<name>A0A8J2VFE5_9BACL</name>
<dbReference type="InterPro" id="IPR055431">
    <property type="entry name" value="RsgI_M"/>
</dbReference>
<dbReference type="InterPro" id="IPR024449">
    <property type="entry name" value="Anti-sigma_RsgI_N"/>
</dbReference>
<accession>A0A8J2VFE5</accession>
<feature type="compositionally biased region" description="Low complexity" evidence="6">
    <location>
        <begin position="340"/>
        <end position="363"/>
    </location>
</feature>
<protein>
    <recommendedName>
        <fullName evidence="8">RsgI N-terminal anti-sigma domain-containing protein</fullName>
    </recommendedName>
</protein>
<dbReference type="Proteomes" id="UP000625210">
    <property type="component" value="Unassembled WGS sequence"/>
</dbReference>
<feature type="compositionally biased region" description="Low complexity" evidence="6">
    <location>
        <begin position="308"/>
        <end position="322"/>
    </location>
</feature>
<feature type="region of interest" description="Disordered" evidence="6">
    <location>
        <begin position="261"/>
        <end position="411"/>
    </location>
</feature>
<feature type="compositionally biased region" description="Polar residues" evidence="6">
    <location>
        <begin position="364"/>
        <end position="377"/>
    </location>
</feature>
<comment type="subcellular location">
    <subcellularLocation>
        <location evidence="1">Cell membrane</location>
        <topology evidence="1">Single-pass membrane protein</topology>
    </subcellularLocation>
</comment>
<evidence type="ECO:0000256" key="6">
    <source>
        <dbReference type="SAM" id="MobiDB-lite"/>
    </source>
</evidence>
<evidence type="ECO:0000256" key="1">
    <source>
        <dbReference type="ARBA" id="ARBA00004162"/>
    </source>
</evidence>
<sequence>MQKGIVMEIGPQYWVIMTPSGEFFRVPPQGKPVQIGDEVTFELQTRRFQLPRFPKLAWMAGCLVAAVVAFLLFVPFWTPGSVHAQTYVYIDSVPSLEVGVNKDGKVVKVRALNTTAQKLLPSDGWEGKRADEFVVDILHRAKQKGYLKPRDRVLVSQVSPEGNSDPILEAIQNRVSQDPQLGKSEVSFFALPLPDFVKKKAEEKKLSPAKYALWLLARQNGEDISFKSLSDLSVSDLMQRVDFSPILRNPPSDQDWASMIEKEEKEKKKKDPAETLEEEKPAEKPQNPPADGGVQQPGDTGSAEGDTGTPSQPPSGDQPSDTGSDTPSQENPPSPETGDESTGTGDTTGSTGGSDSETTSGGDQQSAPSSEGGSLENSQSSDDVSYDDTSDKSSETDSKKKVPLSRFVEEVSDNIRPYDIAAGISRQ</sequence>
<keyword evidence="5 7" id="KW-0472">Membrane</keyword>
<feature type="domain" description="RsgI N-terminal anti-sigma" evidence="8">
    <location>
        <begin position="2"/>
        <end position="50"/>
    </location>
</feature>